<dbReference type="InterPro" id="IPR053136">
    <property type="entry name" value="UTP_pyrophosphatase-like"/>
</dbReference>
<dbReference type="InterPro" id="IPR002725">
    <property type="entry name" value="YgjP-like_metallopeptidase"/>
</dbReference>
<evidence type="ECO:0000313" key="2">
    <source>
        <dbReference type="EMBL" id="QDT59462.1"/>
    </source>
</evidence>
<name>A0A517STK9_9BACT</name>
<gene>
    <name evidence="2" type="ORF">SV7mr_19690</name>
</gene>
<dbReference type="AlphaFoldDB" id="A0A517STK9"/>
<dbReference type="PANTHER" id="PTHR30399">
    <property type="entry name" value="UNCHARACTERIZED PROTEIN YGJP"/>
    <property type="match status" value="1"/>
</dbReference>
<sequence length="229" mass="26864">MRNFKDIEYTLKRSDRKTASIYIERDGQVSVLVPKGLSKARIEELLESKRKWIYRNQAEWHDLNATRVQREYVNGEGFLYLGRTYRLKLVDQQDEPLMLKNGYFCLMSNNGSVPDADSAFKEFYRTKGKDRIPDRVAFFERRMGVKSKSITVMELKNRWASCTPGGKLNFHWKCMMAPPTVLDYIVVHELAHLIHANHTEAFWNEVDKVLPDYGDRKEWLRIHGAGMDL</sequence>
<proteinExistence type="predicted"/>
<organism evidence="2 3">
    <name type="scientific">Stieleria bergensis</name>
    <dbReference type="NCBI Taxonomy" id="2528025"/>
    <lineage>
        <taxon>Bacteria</taxon>
        <taxon>Pseudomonadati</taxon>
        <taxon>Planctomycetota</taxon>
        <taxon>Planctomycetia</taxon>
        <taxon>Pirellulales</taxon>
        <taxon>Pirellulaceae</taxon>
        <taxon>Stieleria</taxon>
    </lineage>
</organism>
<dbReference type="EMBL" id="CP036272">
    <property type="protein sequence ID" value="QDT59462.1"/>
    <property type="molecule type" value="Genomic_DNA"/>
</dbReference>
<dbReference type="Pfam" id="PF01863">
    <property type="entry name" value="YgjP-like"/>
    <property type="match status" value="1"/>
</dbReference>
<dbReference type="Gene3D" id="3.30.2010.10">
    <property type="entry name" value="Metalloproteases ('zincins'), catalytic domain"/>
    <property type="match status" value="1"/>
</dbReference>
<protein>
    <recommendedName>
        <fullName evidence="1">YgjP-like metallopeptidase domain-containing protein</fullName>
    </recommendedName>
</protein>
<feature type="domain" description="YgjP-like metallopeptidase" evidence="1">
    <location>
        <begin position="17"/>
        <end position="221"/>
    </location>
</feature>
<accession>A0A517STK9</accession>
<reference evidence="2 3" key="1">
    <citation type="submission" date="2019-02" db="EMBL/GenBank/DDBJ databases">
        <title>Deep-cultivation of Planctomycetes and their phenomic and genomic characterization uncovers novel biology.</title>
        <authorList>
            <person name="Wiegand S."/>
            <person name="Jogler M."/>
            <person name="Boedeker C."/>
            <person name="Pinto D."/>
            <person name="Vollmers J."/>
            <person name="Rivas-Marin E."/>
            <person name="Kohn T."/>
            <person name="Peeters S.H."/>
            <person name="Heuer A."/>
            <person name="Rast P."/>
            <person name="Oberbeckmann S."/>
            <person name="Bunk B."/>
            <person name="Jeske O."/>
            <person name="Meyerdierks A."/>
            <person name="Storesund J.E."/>
            <person name="Kallscheuer N."/>
            <person name="Luecker S."/>
            <person name="Lage O.M."/>
            <person name="Pohl T."/>
            <person name="Merkel B.J."/>
            <person name="Hornburger P."/>
            <person name="Mueller R.-W."/>
            <person name="Bruemmer F."/>
            <person name="Labrenz M."/>
            <person name="Spormann A.M."/>
            <person name="Op den Camp H."/>
            <person name="Overmann J."/>
            <person name="Amann R."/>
            <person name="Jetten M.S.M."/>
            <person name="Mascher T."/>
            <person name="Medema M.H."/>
            <person name="Devos D.P."/>
            <person name="Kaster A.-K."/>
            <person name="Ovreas L."/>
            <person name="Rohde M."/>
            <person name="Galperin M.Y."/>
            <person name="Jogler C."/>
        </authorList>
    </citation>
    <scope>NUCLEOTIDE SEQUENCE [LARGE SCALE GENOMIC DNA]</scope>
    <source>
        <strain evidence="2 3">SV_7m_r</strain>
    </source>
</reference>
<dbReference type="PANTHER" id="PTHR30399:SF1">
    <property type="entry name" value="UTP PYROPHOSPHATASE"/>
    <property type="match status" value="1"/>
</dbReference>
<dbReference type="Proteomes" id="UP000315003">
    <property type="component" value="Chromosome"/>
</dbReference>
<keyword evidence="3" id="KW-1185">Reference proteome</keyword>
<dbReference type="CDD" id="cd07344">
    <property type="entry name" value="M48_yhfN_like"/>
    <property type="match status" value="1"/>
</dbReference>
<evidence type="ECO:0000313" key="3">
    <source>
        <dbReference type="Proteomes" id="UP000315003"/>
    </source>
</evidence>
<dbReference type="RefSeq" id="WP_145271356.1">
    <property type="nucleotide sequence ID" value="NZ_CP036272.1"/>
</dbReference>
<evidence type="ECO:0000259" key="1">
    <source>
        <dbReference type="Pfam" id="PF01863"/>
    </source>
</evidence>
<dbReference type="OrthoDB" id="9811177at2"/>